<reference evidence="2" key="1">
    <citation type="journal article" date="2014" name="Front. Microbiol.">
        <title>High frequency of phylogenetically diverse reductive dehalogenase-homologous genes in deep subseafloor sedimentary metagenomes.</title>
        <authorList>
            <person name="Kawai M."/>
            <person name="Futagami T."/>
            <person name="Toyoda A."/>
            <person name="Takaki Y."/>
            <person name="Nishi S."/>
            <person name="Hori S."/>
            <person name="Arai W."/>
            <person name="Tsubouchi T."/>
            <person name="Morono Y."/>
            <person name="Uchiyama I."/>
            <person name="Ito T."/>
            <person name="Fujiyama A."/>
            <person name="Inagaki F."/>
            <person name="Takami H."/>
        </authorList>
    </citation>
    <scope>NUCLEOTIDE SEQUENCE</scope>
    <source>
        <strain evidence="2">Expedition CK06-06</strain>
    </source>
</reference>
<sequence>FKRRCPSISDFINRIEKENGSAKDENDLAICIKKVIETCPDILTYNKCPEVYDNLEFHNWDFKEITSLVSLDDKIVLDGGSGTGRVALEAAQYARHVFAMEPVARLRQFIKDKAKKARIRKVYVIDGFLHSIPFPDNYIDVLITSHALGWQLKDELQEFERVVKNGGYIVHCPGTSCTSPKEEPMHREILKNGY</sequence>
<feature type="non-terminal residue" evidence="2">
    <location>
        <position position="1"/>
    </location>
</feature>
<evidence type="ECO:0000313" key="2">
    <source>
        <dbReference type="EMBL" id="GAH79283.1"/>
    </source>
</evidence>
<gene>
    <name evidence="2" type="ORF">S03H2_66264</name>
</gene>
<organism evidence="2">
    <name type="scientific">marine sediment metagenome</name>
    <dbReference type="NCBI Taxonomy" id="412755"/>
    <lineage>
        <taxon>unclassified sequences</taxon>
        <taxon>metagenomes</taxon>
        <taxon>ecological metagenomes</taxon>
    </lineage>
</organism>
<accession>X1KB34</accession>
<dbReference type="GO" id="GO:0008757">
    <property type="term" value="F:S-adenosylmethionine-dependent methyltransferase activity"/>
    <property type="evidence" value="ECO:0007669"/>
    <property type="project" value="InterPro"/>
</dbReference>
<name>X1KB34_9ZZZZ</name>
<protein>
    <recommendedName>
        <fullName evidence="1">Methyltransferase type 11 domain-containing protein</fullName>
    </recommendedName>
</protein>
<dbReference type="CDD" id="cd02440">
    <property type="entry name" value="AdoMet_MTases"/>
    <property type="match status" value="1"/>
</dbReference>
<dbReference type="InterPro" id="IPR013216">
    <property type="entry name" value="Methyltransf_11"/>
</dbReference>
<feature type="domain" description="Methyltransferase type 11" evidence="1">
    <location>
        <begin position="77"/>
        <end position="170"/>
    </location>
</feature>
<dbReference type="Pfam" id="PF08241">
    <property type="entry name" value="Methyltransf_11"/>
    <property type="match status" value="1"/>
</dbReference>
<dbReference type="InterPro" id="IPR029063">
    <property type="entry name" value="SAM-dependent_MTases_sf"/>
</dbReference>
<dbReference type="Gene3D" id="3.40.50.150">
    <property type="entry name" value="Vaccinia Virus protein VP39"/>
    <property type="match status" value="1"/>
</dbReference>
<dbReference type="AlphaFoldDB" id="X1KB34"/>
<dbReference type="SUPFAM" id="SSF53335">
    <property type="entry name" value="S-adenosyl-L-methionine-dependent methyltransferases"/>
    <property type="match status" value="1"/>
</dbReference>
<proteinExistence type="predicted"/>
<comment type="caution">
    <text evidence="2">The sequence shown here is derived from an EMBL/GenBank/DDBJ whole genome shotgun (WGS) entry which is preliminary data.</text>
</comment>
<dbReference type="EMBL" id="BARU01043246">
    <property type="protein sequence ID" value="GAH79283.1"/>
    <property type="molecule type" value="Genomic_DNA"/>
</dbReference>
<feature type="non-terminal residue" evidence="2">
    <location>
        <position position="194"/>
    </location>
</feature>
<evidence type="ECO:0000259" key="1">
    <source>
        <dbReference type="Pfam" id="PF08241"/>
    </source>
</evidence>